<dbReference type="AlphaFoldDB" id="A0A813HM86"/>
<organism evidence="1 2">
    <name type="scientific">Polarella glacialis</name>
    <name type="common">Dinoflagellate</name>
    <dbReference type="NCBI Taxonomy" id="89957"/>
    <lineage>
        <taxon>Eukaryota</taxon>
        <taxon>Sar</taxon>
        <taxon>Alveolata</taxon>
        <taxon>Dinophyceae</taxon>
        <taxon>Suessiales</taxon>
        <taxon>Suessiaceae</taxon>
        <taxon>Polarella</taxon>
    </lineage>
</organism>
<dbReference type="Proteomes" id="UP000654075">
    <property type="component" value="Unassembled WGS sequence"/>
</dbReference>
<feature type="non-terminal residue" evidence="1">
    <location>
        <position position="81"/>
    </location>
</feature>
<sequence length="81" mass="9296">AAHYKDGRILAGVVLVDLYMREQIDVHHWTLQEGNVAVPYHVCKRAGHQKMDHFLDTYVPLASMIFDDMLIPAHIGETPIW</sequence>
<proteinExistence type="predicted"/>
<accession>A0A813HM86</accession>
<feature type="non-terminal residue" evidence="1">
    <location>
        <position position="1"/>
    </location>
</feature>
<name>A0A813HM86_POLGL</name>
<evidence type="ECO:0000313" key="1">
    <source>
        <dbReference type="EMBL" id="CAE8639248.1"/>
    </source>
</evidence>
<protein>
    <submittedName>
        <fullName evidence="1">Uncharacterized protein</fullName>
    </submittedName>
</protein>
<keyword evidence="2" id="KW-1185">Reference proteome</keyword>
<gene>
    <name evidence="1" type="ORF">PGLA1383_LOCUS54294</name>
</gene>
<evidence type="ECO:0000313" key="2">
    <source>
        <dbReference type="Proteomes" id="UP000654075"/>
    </source>
</evidence>
<dbReference type="EMBL" id="CAJNNV010032194">
    <property type="protein sequence ID" value="CAE8639248.1"/>
    <property type="molecule type" value="Genomic_DNA"/>
</dbReference>
<comment type="caution">
    <text evidence="1">The sequence shown here is derived from an EMBL/GenBank/DDBJ whole genome shotgun (WGS) entry which is preliminary data.</text>
</comment>
<reference evidence="1" key="1">
    <citation type="submission" date="2021-02" db="EMBL/GenBank/DDBJ databases">
        <authorList>
            <person name="Dougan E. K."/>
            <person name="Rhodes N."/>
            <person name="Thang M."/>
            <person name="Chan C."/>
        </authorList>
    </citation>
    <scope>NUCLEOTIDE SEQUENCE</scope>
</reference>